<sequence>MLQDFLLFLGLLGLVCSIGMRWLLPTDAEQPSAPSSDEFNAAMRGASVPAHPVRSTRLMRPGSSAPSSHVAWRGARQRRCR</sequence>
<name>A0A6M3ZWB8_9BURK</name>
<protein>
    <submittedName>
        <fullName evidence="2">Uncharacterized protein</fullName>
    </submittedName>
</protein>
<reference evidence="2 3" key="1">
    <citation type="journal article" date="2012" name="J. Bacteriol.">
        <title>Genome sequence of the pathogenic Herbaspirillum seropedicae strain Os34, isolated from rice roots.</title>
        <authorList>
            <person name="Ye W."/>
            <person name="Ye S."/>
            <person name="Liu J."/>
            <person name="Chang S."/>
            <person name="Chen M."/>
            <person name="Zhu B."/>
            <person name="Guo L."/>
            <person name="An Q."/>
        </authorList>
    </citation>
    <scope>NUCLEOTIDE SEQUENCE [LARGE SCALE GENOMIC DNA]</scope>
    <source>
        <strain evidence="2 3">Os34</strain>
    </source>
</reference>
<dbReference type="Proteomes" id="UP000501648">
    <property type="component" value="Chromosome"/>
</dbReference>
<evidence type="ECO:0000313" key="3">
    <source>
        <dbReference type="Proteomes" id="UP000501648"/>
    </source>
</evidence>
<organism evidence="2 3">
    <name type="scientific">Herbaspirillum rubrisubalbicans Os34</name>
    <dbReference type="NCBI Taxonomy" id="1235827"/>
    <lineage>
        <taxon>Bacteria</taxon>
        <taxon>Pseudomonadati</taxon>
        <taxon>Pseudomonadota</taxon>
        <taxon>Betaproteobacteria</taxon>
        <taxon>Burkholderiales</taxon>
        <taxon>Oxalobacteraceae</taxon>
        <taxon>Herbaspirillum</taxon>
    </lineage>
</organism>
<evidence type="ECO:0000313" key="2">
    <source>
        <dbReference type="EMBL" id="QJQ02826.1"/>
    </source>
</evidence>
<dbReference type="AlphaFoldDB" id="A0A6M3ZWB8"/>
<proteinExistence type="predicted"/>
<evidence type="ECO:0000256" key="1">
    <source>
        <dbReference type="SAM" id="MobiDB-lite"/>
    </source>
</evidence>
<dbReference type="EMBL" id="CP008956">
    <property type="protein sequence ID" value="QJQ02826.1"/>
    <property type="molecule type" value="Genomic_DNA"/>
</dbReference>
<gene>
    <name evidence="2" type="ORF">C798_22120</name>
</gene>
<feature type="region of interest" description="Disordered" evidence="1">
    <location>
        <begin position="27"/>
        <end position="81"/>
    </location>
</feature>
<dbReference type="RefSeq" id="WP_017452414.1">
    <property type="nucleotide sequence ID" value="NZ_CP008956.1"/>
</dbReference>
<accession>A0A6M3ZWB8</accession>